<accession>A0A9P5TLL8</accession>
<evidence type="ECO:0000256" key="1">
    <source>
        <dbReference type="SAM" id="Phobius"/>
    </source>
</evidence>
<keyword evidence="3" id="KW-1185">Reference proteome</keyword>
<dbReference type="Proteomes" id="UP000724874">
    <property type="component" value="Unassembled WGS sequence"/>
</dbReference>
<keyword evidence="1" id="KW-0812">Transmembrane</keyword>
<protein>
    <submittedName>
        <fullName evidence="2">Uncharacterized protein</fullName>
    </submittedName>
</protein>
<proteinExistence type="predicted"/>
<comment type="caution">
    <text evidence="2">The sequence shown here is derived from an EMBL/GenBank/DDBJ whole genome shotgun (WGS) entry which is preliminary data.</text>
</comment>
<sequence>MAPHAVATIAALEDALTIPVLALVLTLHPFFHAPQGLLKHSLSSLVTGGIVSNFQDYIFDELLVKYIGSILLFCDFRLVIMGYVCVLKTTKVFQN</sequence>
<keyword evidence="1" id="KW-1133">Transmembrane helix</keyword>
<evidence type="ECO:0000313" key="3">
    <source>
        <dbReference type="Proteomes" id="UP000724874"/>
    </source>
</evidence>
<dbReference type="EMBL" id="JADNYJ010000065">
    <property type="protein sequence ID" value="KAF8894220.1"/>
    <property type="molecule type" value="Genomic_DNA"/>
</dbReference>
<reference evidence="2" key="1">
    <citation type="submission" date="2020-11" db="EMBL/GenBank/DDBJ databases">
        <authorList>
            <consortium name="DOE Joint Genome Institute"/>
            <person name="Ahrendt S."/>
            <person name="Riley R."/>
            <person name="Andreopoulos W."/>
            <person name="LaButti K."/>
            <person name="Pangilinan J."/>
            <person name="Ruiz-duenas F.J."/>
            <person name="Barrasa J.M."/>
            <person name="Sanchez-Garcia M."/>
            <person name="Camarero S."/>
            <person name="Miyauchi S."/>
            <person name="Serrano A."/>
            <person name="Linde D."/>
            <person name="Babiker R."/>
            <person name="Drula E."/>
            <person name="Ayuso-Fernandez I."/>
            <person name="Pacheco R."/>
            <person name="Padilla G."/>
            <person name="Ferreira P."/>
            <person name="Barriuso J."/>
            <person name="Kellner H."/>
            <person name="Castanera R."/>
            <person name="Alfaro M."/>
            <person name="Ramirez L."/>
            <person name="Pisabarro A.G."/>
            <person name="Kuo A."/>
            <person name="Tritt A."/>
            <person name="Lipzen A."/>
            <person name="He G."/>
            <person name="Yan M."/>
            <person name="Ng V."/>
            <person name="Cullen D."/>
            <person name="Martin F."/>
            <person name="Rosso M.-N."/>
            <person name="Henrissat B."/>
            <person name="Hibbett D."/>
            <person name="Martinez A.T."/>
            <person name="Grigoriev I.V."/>
        </authorList>
    </citation>
    <scope>NUCLEOTIDE SEQUENCE</scope>
    <source>
        <strain evidence="2">AH 44721</strain>
    </source>
</reference>
<feature type="transmembrane region" description="Helical" evidence="1">
    <location>
        <begin position="6"/>
        <end position="25"/>
    </location>
</feature>
<organism evidence="2 3">
    <name type="scientific">Gymnopilus junonius</name>
    <name type="common">Spectacular rustgill mushroom</name>
    <name type="synonym">Gymnopilus spectabilis subsp. junonius</name>
    <dbReference type="NCBI Taxonomy" id="109634"/>
    <lineage>
        <taxon>Eukaryota</taxon>
        <taxon>Fungi</taxon>
        <taxon>Dikarya</taxon>
        <taxon>Basidiomycota</taxon>
        <taxon>Agaricomycotina</taxon>
        <taxon>Agaricomycetes</taxon>
        <taxon>Agaricomycetidae</taxon>
        <taxon>Agaricales</taxon>
        <taxon>Agaricineae</taxon>
        <taxon>Hymenogastraceae</taxon>
        <taxon>Gymnopilus</taxon>
    </lineage>
</organism>
<evidence type="ECO:0000313" key="2">
    <source>
        <dbReference type="EMBL" id="KAF8894220.1"/>
    </source>
</evidence>
<name>A0A9P5TLL8_GYMJU</name>
<gene>
    <name evidence="2" type="ORF">CPB84DRAFT_1783009</name>
</gene>
<keyword evidence="1" id="KW-0472">Membrane</keyword>
<dbReference type="AlphaFoldDB" id="A0A9P5TLL8"/>
<feature type="transmembrane region" description="Helical" evidence="1">
    <location>
        <begin position="66"/>
        <end position="86"/>
    </location>
</feature>